<sequence length="233" mass="27082">MKEKGNISGIQYFLLGLLVFLMLGMDMFIMGLDQWLWGDLFNIDDFFVSPWYVLVVHWSIVTILWTVGAMIFLLWFRKRKLIEKVISLRSRSKVIPLLIVAFMSSFLFAVLEFWINGESIPQIYREYENFKLEHGFMGIWVALVQNIYYIVEAVLVVLLVALMQSAGEVWFKNPSLPYGGIGLMLTWGLGHLTHGLQSGLYITAFSLVFGWLFVKAGKQWWPSFLFIWLVFVL</sequence>
<feature type="transmembrane region" description="Helical" evidence="1">
    <location>
        <begin position="198"/>
        <end position="214"/>
    </location>
</feature>
<protein>
    <recommendedName>
        <fullName evidence="4">CPBP family intramembrane metalloprotease</fullName>
    </recommendedName>
</protein>
<feature type="transmembrane region" description="Helical" evidence="1">
    <location>
        <begin position="135"/>
        <end position="163"/>
    </location>
</feature>
<keyword evidence="1" id="KW-0472">Membrane</keyword>
<evidence type="ECO:0000313" key="2">
    <source>
        <dbReference type="EMBL" id="OMD33250.1"/>
    </source>
</evidence>
<dbReference type="Proteomes" id="UP000187465">
    <property type="component" value="Unassembled WGS sequence"/>
</dbReference>
<comment type="caution">
    <text evidence="2">The sequence shown here is derived from an EMBL/GenBank/DDBJ whole genome shotgun (WGS) entry which is preliminary data.</text>
</comment>
<evidence type="ECO:0008006" key="4">
    <source>
        <dbReference type="Google" id="ProtNLM"/>
    </source>
</evidence>
<name>A0A1R0XDU9_9BACL</name>
<dbReference type="RefSeq" id="WP_036689428.1">
    <property type="nucleotide sequence ID" value="NZ_MKQP01000014.1"/>
</dbReference>
<feature type="transmembrane region" description="Helical" evidence="1">
    <location>
        <begin position="12"/>
        <end position="31"/>
    </location>
</feature>
<evidence type="ECO:0000313" key="3">
    <source>
        <dbReference type="Proteomes" id="UP000187465"/>
    </source>
</evidence>
<keyword evidence="1" id="KW-0812">Transmembrane</keyword>
<dbReference type="AlphaFoldDB" id="A0A1R0XDU9"/>
<reference evidence="2 3" key="1">
    <citation type="submission" date="2016-10" db="EMBL/GenBank/DDBJ databases">
        <title>Paenibacillus species isolates.</title>
        <authorList>
            <person name="Beno S.M."/>
        </authorList>
    </citation>
    <scope>NUCLEOTIDE SEQUENCE [LARGE SCALE GENOMIC DNA]</scope>
    <source>
        <strain evidence="2 3">FSL H7-0604</strain>
    </source>
</reference>
<organism evidence="2 3">
    <name type="scientific">Paenibacillus odorifer</name>
    <dbReference type="NCBI Taxonomy" id="189426"/>
    <lineage>
        <taxon>Bacteria</taxon>
        <taxon>Bacillati</taxon>
        <taxon>Bacillota</taxon>
        <taxon>Bacilli</taxon>
        <taxon>Bacillales</taxon>
        <taxon>Paenibacillaceae</taxon>
        <taxon>Paenibacillus</taxon>
    </lineage>
</organism>
<dbReference type="EMBL" id="MKQP01000014">
    <property type="protein sequence ID" value="OMD33250.1"/>
    <property type="molecule type" value="Genomic_DNA"/>
</dbReference>
<feature type="transmembrane region" description="Helical" evidence="1">
    <location>
        <begin position="175"/>
        <end position="192"/>
    </location>
</feature>
<proteinExistence type="predicted"/>
<feature type="transmembrane region" description="Helical" evidence="1">
    <location>
        <begin position="97"/>
        <end position="115"/>
    </location>
</feature>
<keyword evidence="1" id="KW-1133">Transmembrane helix</keyword>
<gene>
    <name evidence="2" type="ORF">BJP51_12910</name>
</gene>
<evidence type="ECO:0000256" key="1">
    <source>
        <dbReference type="SAM" id="Phobius"/>
    </source>
</evidence>
<feature type="transmembrane region" description="Helical" evidence="1">
    <location>
        <begin position="51"/>
        <end position="76"/>
    </location>
</feature>
<accession>A0A1R0XDU9</accession>